<keyword evidence="4" id="KW-0804">Transcription</keyword>
<dbReference type="InterPro" id="IPR003018">
    <property type="entry name" value="GAF"/>
</dbReference>
<evidence type="ECO:0000256" key="4">
    <source>
        <dbReference type="ARBA" id="ARBA00023163"/>
    </source>
</evidence>
<dbReference type="SUPFAM" id="SSF55781">
    <property type="entry name" value="GAF domain-like"/>
    <property type="match status" value="1"/>
</dbReference>
<keyword evidence="3" id="KW-0805">Transcription regulation</keyword>
<protein>
    <submittedName>
        <fullName evidence="6">ANTAR domain-containing protein</fullName>
    </submittedName>
</protein>
<evidence type="ECO:0000313" key="6">
    <source>
        <dbReference type="EMBL" id="RJN31435.1"/>
    </source>
</evidence>
<dbReference type="Pfam" id="PF13185">
    <property type="entry name" value="GAF_2"/>
    <property type="match status" value="1"/>
</dbReference>
<dbReference type="SUPFAM" id="SSF52172">
    <property type="entry name" value="CheY-like"/>
    <property type="match status" value="1"/>
</dbReference>
<dbReference type="GO" id="GO:0016301">
    <property type="term" value="F:kinase activity"/>
    <property type="evidence" value="ECO:0007669"/>
    <property type="project" value="UniProtKB-KW"/>
</dbReference>
<dbReference type="SMART" id="SM00065">
    <property type="entry name" value="GAF"/>
    <property type="match status" value="1"/>
</dbReference>
<dbReference type="SMART" id="SM01012">
    <property type="entry name" value="ANTAR"/>
    <property type="match status" value="1"/>
</dbReference>
<dbReference type="RefSeq" id="WP_119903500.1">
    <property type="nucleotide sequence ID" value="NZ_QYZP01000003.1"/>
</dbReference>
<sequence>METLEDTRDFSAELSQLLMHDHDIVQVLNSLAKMAEHRLSSGRTVRCGIVLERPRRNIVVASGSAEAQQMEETQTGFGDGPCLEAQRTGNVIRIPDVRHERRWPPYMEEVRKNGPLSVLAVPLKIDASSTAAMNFYSYEAGDFADDSLEVAVEFANTASTTVAIALRIAEHSETAEDRKRAMESRTTIDIAVGIIMGQNRCSQDQAVQILKRASNHRNMKLRELAEQIISKVGEAAPSTSFES</sequence>
<dbReference type="Proteomes" id="UP000266615">
    <property type="component" value="Unassembled WGS sequence"/>
</dbReference>
<keyword evidence="2" id="KW-0418">Kinase</keyword>
<comment type="caution">
    <text evidence="6">The sequence shown here is derived from an EMBL/GenBank/DDBJ whole genome shotgun (WGS) entry which is preliminary data.</text>
</comment>
<name>A0A3A4FGK9_9MICC</name>
<dbReference type="AlphaFoldDB" id="A0A3A4FGK9"/>
<keyword evidence="1" id="KW-0808">Transferase</keyword>
<evidence type="ECO:0000256" key="3">
    <source>
        <dbReference type="ARBA" id="ARBA00023015"/>
    </source>
</evidence>
<evidence type="ECO:0000256" key="1">
    <source>
        <dbReference type="ARBA" id="ARBA00022679"/>
    </source>
</evidence>
<dbReference type="EMBL" id="QYZP01000003">
    <property type="protein sequence ID" value="RJN31435.1"/>
    <property type="molecule type" value="Genomic_DNA"/>
</dbReference>
<accession>A0A3A4FGK9</accession>
<evidence type="ECO:0000256" key="2">
    <source>
        <dbReference type="ARBA" id="ARBA00022777"/>
    </source>
</evidence>
<dbReference type="PIRSF" id="PIRSF036625">
    <property type="entry name" value="GAF_ANTAR"/>
    <property type="match status" value="1"/>
</dbReference>
<dbReference type="InterPro" id="IPR005561">
    <property type="entry name" value="ANTAR"/>
</dbReference>
<dbReference type="InterPro" id="IPR011006">
    <property type="entry name" value="CheY-like_superfamily"/>
</dbReference>
<evidence type="ECO:0000259" key="5">
    <source>
        <dbReference type="PROSITE" id="PS50921"/>
    </source>
</evidence>
<reference evidence="6 7" key="1">
    <citation type="submission" date="2018-09" db="EMBL/GenBank/DDBJ databases">
        <title>Nesterenkonia natronophila sp. nov., an alkaliphilic actinobacteriume isolated from a soda lake, and emended description of the genus Nesterenkonia.</title>
        <authorList>
            <person name="Menes R.J."/>
            <person name="Iriarte A."/>
        </authorList>
    </citation>
    <scope>NUCLEOTIDE SEQUENCE [LARGE SCALE GENOMIC DNA]</scope>
    <source>
        <strain evidence="6 7">M8</strain>
    </source>
</reference>
<gene>
    <name evidence="6" type="ORF">D3250_11455</name>
</gene>
<evidence type="ECO:0000313" key="7">
    <source>
        <dbReference type="Proteomes" id="UP000266615"/>
    </source>
</evidence>
<organism evidence="6 7">
    <name type="scientific">Nesterenkonia natronophila</name>
    <dbReference type="NCBI Taxonomy" id="2174932"/>
    <lineage>
        <taxon>Bacteria</taxon>
        <taxon>Bacillati</taxon>
        <taxon>Actinomycetota</taxon>
        <taxon>Actinomycetes</taxon>
        <taxon>Micrococcales</taxon>
        <taxon>Micrococcaceae</taxon>
        <taxon>Nesterenkonia</taxon>
    </lineage>
</organism>
<dbReference type="InterPro" id="IPR029016">
    <property type="entry name" value="GAF-like_dom_sf"/>
</dbReference>
<dbReference type="GO" id="GO:0003723">
    <property type="term" value="F:RNA binding"/>
    <property type="evidence" value="ECO:0007669"/>
    <property type="project" value="InterPro"/>
</dbReference>
<keyword evidence="7" id="KW-1185">Reference proteome</keyword>
<dbReference type="InterPro" id="IPR036388">
    <property type="entry name" value="WH-like_DNA-bd_sf"/>
</dbReference>
<dbReference type="Pfam" id="PF03861">
    <property type="entry name" value="ANTAR"/>
    <property type="match status" value="1"/>
</dbReference>
<dbReference type="Gene3D" id="1.10.10.10">
    <property type="entry name" value="Winged helix-like DNA-binding domain superfamily/Winged helix DNA-binding domain"/>
    <property type="match status" value="1"/>
</dbReference>
<proteinExistence type="predicted"/>
<dbReference type="InterPro" id="IPR012074">
    <property type="entry name" value="GAF_ANTAR"/>
</dbReference>
<dbReference type="Gene3D" id="3.30.450.40">
    <property type="match status" value="1"/>
</dbReference>
<dbReference type="OrthoDB" id="3820533at2"/>
<feature type="domain" description="ANTAR" evidence="5">
    <location>
        <begin position="168"/>
        <end position="229"/>
    </location>
</feature>
<dbReference type="PROSITE" id="PS50921">
    <property type="entry name" value="ANTAR"/>
    <property type="match status" value="1"/>
</dbReference>